<evidence type="ECO:0000313" key="3">
    <source>
        <dbReference type="RefSeq" id="XP_025404738.1"/>
    </source>
</evidence>
<protein>
    <submittedName>
        <fullName evidence="3">Uncharacterized protein LOC112679237</fullName>
    </submittedName>
</protein>
<dbReference type="RefSeq" id="XP_025404738.1">
    <property type="nucleotide sequence ID" value="XM_025548953.1"/>
</dbReference>
<accession>A0A8B8F235</accession>
<sequence>MRQSPIPAANIITIPFTATATTASATVINVANRVITTAVSQDTGTVTRSRKAAASSKLVCSNSAAASAIGSTNAIPAANEKNGDAQKPQEPEAVAESSTANSRPLNVLNESTSISSSSIEKLTYDLKRTSSDETLVSDKIKKSKITVNEHLMAGSEGRLSHDNNFEVFGLDSISDNATKQNVEVVRDEKETQNVLNGISQKTDDDNPHLLKCFNENHMTFAQFKIICKKMILEVMADEFGYGNYRKEFETILEKTKFLKTMYTSLERKCEELKSIVSMYMNDLHTNPNARPKISTKNVGVQAVLIPEKDSCVQSSKANIATTSSQQHDQFSEAMDITSDDKNDVIEVLDKKINPKPSY</sequence>
<reference evidence="3" key="1">
    <citation type="submission" date="2025-08" db="UniProtKB">
        <authorList>
            <consortium name="RefSeq"/>
        </authorList>
    </citation>
    <scope>IDENTIFICATION</scope>
    <source>
        <tissue evidence="3">Whole body</tissue>
    </source>
</reference>
<organism evidence="2 3">
    <name type="scientific">Sipha flava</name>
    <name type="common">yellow sugarcane aphid</name>
    <dbReference type="NCBI Taxonomy" id="143950"/>
    <lineage>
        <taxon>Eukaryota</taxon>
        <taxon>Metazoa</taxon>
        <taxon>Ecdysozoa</taxon>
        <taxon>Arthropoda</taxon>
        <taxon>Hexapoda</taxon>
        <taxon>Insecta</taxon>
        <taxon>Pterygota</taxon>
        <taxon>Neoptera</taxon>
        <taxon>Paraneoptera</taxon>
        <taxon>Hemiptera</taxon>
        <taxon>Sternorrhyncha</taxon>
        <taxon>Aphidomorpha</taxon>
        <taxon>Aphidoidea</taxon>
        <taxon>Aphididae</taxon>
        <taxon>Sipha</taxon>
    </lineage>
</organism>
<gene>
    <name evidence="3" type="primary">LOC112679237</name>
</gene>
<feature type="compositionally biased region" description="Polar residues" evidence="1">
    <location>
        <begin position="96"/>
        <end position="109"/>
    </location>
</feature>
<proteinExistence type="predicted"/>
<name>A0A8B8F235_9HEMI</name>
<dbReference type="GeneID" id="112679237"/>
<dbReference type="AlphaFoldDB" id="A0A8B8F235"/>
<evidence type="ECO:0000256" key="1">
    <source>
        <dbReference type="SAM" id="MobiDB-lite"/>
    </source>
</evidence>
<keyword evidence="2" id="KW-1185">Reference proteome</keyword>
<dbReference type="Proteomes" id="UP000694846">
    <property type="component" value="Unplaced"/>
</dbReference>
<evidence type="ECO:0000313" key="2">
    <source>
        <dbReference type="Proteomes" id="UP000694846"/>
    </source>
</evidence>
<feature type="region of interest" description="Disordered" evidence="1">
    <location>
        <begin position="76"/>
        <end position="109"/>
    </location>
</feature>
<feature type="compositionally biased region" description="Basic and acidic residues" evidence="1">
    <location>
        <begin position="81"/>
        <end position="90"/>
    </location>
</feature>